<organism evidence="2 3">
    <name type="scientific">Basidiobolus meristosporus CBS 931.73</name>
    <dbReference type="NCBI Taxonomy" id="1314790"/>
    <lineage>
        <taxon>Eukaryota</taxon>
        <taxon>Fungi</taxon>
        <taxon>Fungi incertae sedis</taxon>
        <taxon>Zoopagomycota</taxon>
        <taxon>Entomophthoromycotina</taxon>
        <taxon>Basidiobolomycetes</taxon>
        <taxon>Basidiobolales</taxon>
        <taxon>Basidiobolaceae</taxon>
        <taxon>Basidiobolus</taxon>
    </lineage>
</organism>
<keyword evidence="3" id="KW-1185">Reference proteome</keyword>
<feature type="transmembrane region" description="Helical" evidence="1">
    <location>
        <begin position="95"/>
        <end position="118"/>
    </location>
</feature>
<evidence type="ECO:0000256" key="1">
    <source>
        <dbReference type="SAM" id="Phobius"/>
    </source>
</evidence>
<sequence length="132" mass="14179">MHVMMVGSMCISPSIKKYQIPTTSCLTLPGQNLSTNIMASNDSQPKEVKAPENSQAVPKRLVIKILFFTAVILFGPSSEILQLSYGIHSFLGNKVYAAGLAAVMANIGVVVYLVAAFAEDSAPQEESKEKES</sequence>
<accession>A0A1Y1Z4R7</accession>
<keyword evidence="1" id="KW-1133">Transmembrane helix</keyword>
<name>A0A1Y1Z4R7_9FUNG</name>
<dbReference type="AlphaFoldDB" id="A0A1Y1Z4R7"/>
<protein>
    <recommendedName>
        <fullName evidence="4">Vacuolar ATPase assembly integral membrane protein VMA21</fullName>
    </recommendedName>
</protein>
<keyword evidence="1" id="KW-0472">Membrane</keyword>
<proteinExistence type="predicted"/>
<dbReference type="InParanoid" id="A0A1Y1Z4R7"/>
<dbReference type="EMBL" id="MCFE01000027">
    <property type="protein sequence ID" value="ORY05250.1"/>
    <property type="molecule type" value="Genomic_DNA"/>
</dbReference>
<dbReference type="OrthoDB" id="160405at2759"/>
<keyword evidence="1" id="KW-0812">Transmembrane</keyword>
<dbReference type="Proteomes" id="UP000193498">
    <property type="component" value="Unassembled WGS sequence"/>
</dbReference>
<evidence type="ECO:0000313" key="3">
    <source>
        <dbReference type="Proteomes" id="UP000193498"/>
    </source>
</evidence>
<feature type="transmembrane region" description="Helical" evidence="1">
    <location>
        <begin position="61"/>
        <end position="83"/>
    </location>
</feature>
<evidence type="ECO:0000313" key="2">
    <source>
        <dbReference type="EMBL" id="ORY05250.1"/>
    </source>
</evidence>
<evidence type="ECO:0008006" key="4">
    <source>
        <dbReference type="Google" id="ProtNLM"/>
    </source>
</evidence>
<comment type="caution">
    <text evidence="2">The sequence shown here is derived from an EMBL/GenBank/DDBJ whole genome shotgun (WGS) entry which is preliminary data.</text>
</comment>
<gene>
    <name evidence="2" type="ORF">K493DRAFT_404435</name>
</gene>
<reference evidence="2 3" key="1">
    <citation type="submission" date="2016-07" db="EMBL/GenBank/DDBJ databases">
        <title>Pervasive Adenine N6-methylation of Active Genes in Fungi.</title>
        <authorList>
            <consortium name="DOE Joint Genome Institute"/>
            <person name="Mondo S.J."/>
            <person name="Dannebaum R.O."/>
            <person name="Kuo R.C."/>
            <person name="Labutti K."/>
            <person name="Haridas S."/>
            <person name="Kuo A."/>
            <person name="Salamov A."/>
            <person name="Ahrendt S.R."/>
            <person name="Lipzen A."/>
            <person name="Sullivan W."/>
            <person name="Andreopoulos W.B."/>
            <person name="Clum A."/>
            <person name="Lindquist E."/>
            <person name="Daum C."/>
            <person name="Ramamoorthy G.K."/>
            <person name="Gryganskyi A."/>
            <person name="Culley D."/>
            <person name="Magnuson J.K."/>
            <person name="James T.Y."/>
            <person name="O'Malley M.A."/>
            <person name="Stajich J.E."/>
            <person name="Spatafora J.W."/>
            <person name="Visel A."/>
            <person name="Grigoriev I.V."/>
        </authorList>
    </citation>
    <scope>NUCLEOTIDE SEQUENCE [LARGE SCALE GENOMIC DNA]</scope>
    <source>
        <strain evidence="2 3">CBS 931.73</strain>
    </source>
</reference>